<evidence type="ECO:0000259" key="2">
    <source>
        <dbReference type="Pfam" id="PF12804"/>
    </source>
</evidence>
<reference key="1">
    <citation type="submission" date="2009-08" db="EMBL/GenBank/DDBJ databases">
        <title>The genome sequence of Methanothermobacter marburgensis.</title>
        <authorList>
            <person name="Kaster A."/>
            <person name="Seedorf H."/>
            <person name="Goenrich M."/>
            <person name="Wiezer A."/>
            <person name="Liesegang H."/>
            <person name="Thauer R."/>
            <person name="Gottschalk G."/>
        </authorList>
    </citation>
    <scope>NUCLEOTIDE SEQUENCE</scope>
    <source>
        <strain>Marburg</strain>
    </source>
</reference>
<protein>
    <submittedName>
        <fullName evidence="3">Predicted nucleotidyltransferase</fullName>
        <ecNumber evidence="3">2.7.7.-</ecNumber>
    </submittedName>
</protein>
<evidence type="ECO:0000313" key="3">
    <source>
        <dbReference type="EMBL" id="ADL59115.1"/>
    </source>
</evidence>
<gene>
    <name evidence="3" type="ordered locus">MTBMA_c15360</name>
</gene>
<keyword evidence="3" id="KW-0548">Nucleotidyltransferase</keyword>
<sequence>MIMLALVMAGGEGKRLGLECEKPLLEISGRPMIDYVLDSLDSSRGVHEIIVVTSPNTPLTEEHVQGRYAVFRASGRGYVEDLQEILSHLEESRDEPVLVINADLPLISPSTIDWIIDEYLSGGGEALCVAVPEKLCRMHGLEFSDSMDGLVPCGVNILMSKNRVQDQRILEVSMLELAVNINSCSDLHVLEKLGENDGREETHKRGREVLE</sequence>
<dbReference type="OrthoDB" id="9782at2157"/>
<dbReference type="HOGENOM" id="CLU_098907_0_0_2"/>
<feature type="domain" description="MobA-like NTP transferase" evidence="2">
    <location>
        <begin position="5"/>
        <end position="132"/>
    </location>
</feature>
<dbReference type="Pfam" id="PF12804">
    <property type="entry name" value="NTP_transf_3"/>
    <property type="match status" value="1"/>
</dbReference>
<dbReference type="InterPro" id="IPR029044">
    <property type="entry name" value="Nucleotide-diphossugar_trans"/>
</dbReference>
<accession>D9PY17</accession>
<dbReference type="Gene3D" id="3.90.550.10">
    <property type="entry name" value="Spore Coat Polysaccharide Biosynthesis Protein SpsA, Chain A"/>
    <property type="match status" value="1"/>
</dbReference>
<dbReference type="InterPro" id="IPR005245">
    <property type="entry name" value="CHP00454"/>
</dbReference>
<dbReference type="SUPFAM" id="SSF53448">
    <property type="entry name" value="Nucleotide-diphospho-sugar transferases"/>
    <property type="match status" value="1"/>
</dbReference>
<dbReference type="NCBIfam" id="TIGR00454">
    <property type="entry name" value="TIGR00454 family protein"/>
    <property type="match status" value="1"/>
</dbReference>
<keyword evidence="1 3" id="KW-0808">Transferase</keyword>
<dbReference type="InterPro" id="IPR025877">
    <property type="entry name" value="MobA-like_NTP_Trfase"/>
</dbReference>
<dbReference type="PANTHER" id="PTHR19136">
    <property type="entry name" value="MOLYBDENUM COFACTOR GUANYLYLTRANSFERASE"/>
    <property type="match status" value="1"/>
</dbReference>
<dbReference type="KEGG" id="mmg:MTBMA_c15360"/>
<dbReference type="PANTHER" id="PTHR19136:SF86">
    <property type="entry name" value="ADENOSYLCOBINAMIDE-PHOSPHATE GUANYLYLTRANSFERASE"/>
    <property type="match status" value="1"/>
</dbReference>
<dbReference type="PaxDb" id="79929-MTBMA_c15360"/>
<name>D9PY17_METTM</name>
<dbReference type="AlphaFoldDB" id="D9PY17"/>
<evidence type="ECO:0000256" key="1">
    <source>
        <dbReference type="ARBA" id="ARBA00022679"/>
    </source>
</evidence>
<organism evidence="3 4">
    <name type="scientific">Methanothermobacter marburgensis (strain ATCC BAA-927 / DSM 2133 / JCM 14651 / NBRC 100331 / OCM 82 / Marburg)</name>
    <name type="common">Methanobacterium thermoautotrophicum</name>
    <dbReference type="NCBI Taxonomy" id="79929"/>
    <lineage>
        <taxon>Archaea</taxon>
        <taxon>Methanobacteriati</taxon>
        <taxon>Methanobacteriota</taxon>
        <taxon>Methanomada group</taxon>
        <taxon>Methanobacteria</taxon>
        <taxon>Methanobacteriales</taxon>
        <taxon>Methanobacteriaceae</taxon>
        <taxon>Methanothermobacter</taxon>
    </lineage>
</organism>
<dbReference type="EC" id="2.7.7.-" evidence="3"/>
<dbReference type="EMBL" id="CP001710">
    <property type="protein sequence ID" value="ADL59115.1"/>
    <property type="molecule type" value="Genomic_DNA"/>
</dbReference>
<evidence type="ECO:0000313" key="4">
    <source>
        <dbReference type="Proteomes" id="UP000000345"/>
    </source>
</evidence>
<keyword evidence="4" id="KW-1185">Reference proteome</keyword>
<reference evidence="3 4" key="2">
    <citation type="journal article" date="2010" name="J. Bacteriol.">
        <title>Complete genome sequence of Methanothermobacter marburgensis, a methanoarchaeon model organism.</title>
        <authorList>
            <person name="Liesegang H."/>
            <person name="Kaster A.K."/>
            <person name="Wiezer A."/>
            <person name="Goenrich M."/>
            <person name="Wollherr A."/>
            <person name="Seedorf H."/>
            <person name="Gottschalk G."/>
            <person name="Thauer R.K."/>
        </authorList>
    </citation>
    <scope>NUCLEOTIDE SEQUENCE [LARGE SCALE GENOMIC DNA]</scope>
    <source>
        <strain evidence="4">ATCC BAA-927 / DSM 2133 / JCM 14651 / NBRC 100331 / OCM 82 / Marburg</strain>
    </source>
</reference>
<dbReference type="STRING" id="79929.MTBMA_c15360"/>
<dbReference type="Proteomes" id="UP000000345">
    <property type="component" value="Chromosome"/>
</dbReference>
<proteinExistence type="predicted"/>
<dbReference type="GO" id="GO:0016779">
    <property type="term" value="F:nucleotidyltransferase activity"/>
    <property type="evidence" value="ECO:0007669"/>
    <property type="project" value="UniProtKB-KW"/>
</dbReference>